<evidence type="ECO:0000313" key="1">
    <source>
        <dbReference type="EMBL" id="OGY87159.1"/>
    </source>
</evidence>
<accession>A0A1G2BF38</accession>
<dbReference type="EMBL" id="MHKI01000011">
    <property type="protein sequence ID" value="OGY87159.1"/>
    <property type="molecule type" value="Genomic_DNA"/>
</dbReference>
<dbReference type="Proteomes" id="UP000176420">
    <property type="component" value="Unassembled WGS sequence"/>
</dbReference>
<gene>
    <name evidence="1" type="ORF">A2319_02705</name>
</gene>
<organism evidence="1 2">
    <name type="scientific">Candidatus Kerfeldbacteria bacterium RIFOXYB2_FULL_38_14</name>
    <dbReference type="NCBI Taxonomy" id="1798547"/>
    <lineage>
        <taxon>Bacteria</taxon>
        <taxon>Candidatus Kerfeldiibacteriota</taxon>
    </lineage>
</organism>
<name>A0A1G2BF38_9BACT</name>
<comment type="caution">
    <text evidence="1">The sequence shown here is derived from an EMBL/GenBank/DDBJ whole genome shotgun (WGS) entry which is preliminary data.</text>
</comment>
<reference evidence="1 2" key="1">
    <citation type="journal article" date="2016" name="Nat. Commun.">
        <title>Thousands of microbial genomes shed light on interconnected biogeochemical processes in an aquifer system.</title>
        <authorList>
            <person name="Anantharaman K."/>
            <person name="Brown C.T."/>
            <person name="Hug L.A."/>
            <person name="Sharon I."/>
            <person name="Castelle C.J."/>
            <person name="Probst A.J."/>
            <person name="Thomas B.C."/>
            <person name="Singh A."/>
            <person name="Wilkins M.J."/>
            <person name="Karaoz U."/>
            <person name="Brodie E.L."/>
            <person name="Williams K.H."/>
            <person name="Hubbard S.S."/>
            <person name="Banfield J.F."/>
        </authorList>
    </citation>
    <scope>NUCLEOTIDE SEQUENCE [LARGE SCALE GENOMIC DNA]</scope>
</reference>
<evidence type="ECO:0000313" key="2">
    <source>
        <dbReference type="Proteomes" id="UP000176420"/>
    </source>
</evidence>
<sequence>MQDSYFCFDCKSCSYCFGCVGLRNKKYFIFNHPYSADEYAIKVKELLQKYSKQELEEKARQIKYTQPIKGTCITQSENSTGDHLQNCSNAYYCFDSSELQNCRYMTKIIPKAFDCMDVYGGGIDLEQCYEFLTGIGHNLRFSMLCWKSVFDINYSILTNNAHDCFGCFSFYGGQYAILNKEYSEEEYKKLYTQLIEYMKKTGEWGEFFPANISPFAYNETRAQIDFPLTKEGVEARQWKWREDIQKTTGKETANITRLPHLAQQVAEDIENAIFTCQTCKRNFKILSQEFSFYQKQNVFLPKECYECRFQYLSQKRNPYQLWERQCQCKNGNHGHTKQCQQKLETTYAPERPEIVYCEECYRKEVV</sequence>
<protein>
    <submittedName>
        <fullName evidence="1">Uncharacterized protein</fullName>
    </submittedName>
</protein>
<dbReference type="AlphaFoldDB" id="A0A1G2BF38"/>
<proteinExistence type="predicted"/>